<feature type="compositionally biased region" description="Pro residues" evidence="2">
    <location>
        <begin position="509"/>
        <end position="527"/>
    </location>
</feature>
<keyword evidence="3" id="KW-0812">Transmembrane</keyword>
<feature type="compositionally biased region" description="Pro residues" evidence="2">
    <location>
        <begin position="426"/>
        <end position="440"/>
    </location>
</feature>
<keyword evidence="1" id="KW-0175">Coiled coil</keyword>
<feature type="region of interest" description="Disordered" evidence="2">
    <location>
        <begin position="329"/>
        <end position="743"/>
    </location>
</feature>
<dbReference type="EMBL" id="JAVHNS010000002">
    <property type="protein sequence ID" value="KAK6362299.1"/>
    <property type="molecule type" value="Genomic_DNA"/>
</dbReference>
<gene>
    <name evidence="4" type="ORF">TWF730_005996</name>
</gene>
<feature type="coiled-coil region" evidence="1">
    <location>
        <begin position="259"/>
        <end position="286"/>
    </location>
</feature>
<evidence type="ECO:0000313" key="4">
    <source>
        <dbReference type="EMBL" id="KAK6362299.1"/>
    </source>
</evidence>
<protein>
    <submittedName>
        <fullName evidence="4">Uncharacterized protein</fullName>
    </submittedName>
</protein>
<feature type="compositionally biased region" description="Basic and acidic residues" evidence="2">
    <location>
        <begin position="329"/>
        <end position="344"/>
    </location>
</feature>
<organism evidence="4 5">
    <name type="scientific">Orbilia blumenaviensis</name>
    <dbReference type="NCBI Taxonomy" id="1796055"/>
    <lineage>
        <taxon>Eukaryota</taxon>
        <taxon>Fungi</taxon>
        <taxon>Dikarya</taxon>
        <taxon>Ascomycota</taxon>
        <taxon>Pezizomycotina</taxon>
        <taxon>Orbiliomycetes</taxon>
        <taxon>Orbiliales</taxon>
        <taxon>Orbiliaceae</taxon>
        <taxon>Orbilia</taxon>
    </lineage>
</organism>
<evidence type="ECO:0000256" key="2">
    <source>
        <dbReference type="SAM" id="MobiDB-lite"/>
    </source>
</evidence>
<evidence type="ECO:0000256" key="3">
    <source>
        <dbReference type="SAM" id="Phobius"/>
    </source>
</evidence>
<feature type="compositionally biased region" description="Polar residues" evidence="2">
    <location>
        <begin position="764"/>
        <end position="775"/>
    </location>
</feature>
<feature type="compositionally biased region" description="Basic and acidic residues" evidence="2">
    <location>
        <begin position="569"/>
        <end position="584"/>
    </location>
</feature>
<evidence type="ECO:0000313" key="5">
    <source>
        <dbReference type="Proteomes" id="UP001373714"/>
    </source>
</evidence>
<keyword evidence="3" id="KW-0472">Membrane</keyword>
<feature type="region of interest" description="Disordered" evidence="2">
    <location>
        <begin position="193"/>
        <end position="226"/>
    </location>
</feature>
<feature type="compositionally biased region" description="Low complexity" evidence="2">
    <location>
        <begin position="382"/>
        <end position="393"/>
    </location>
</feature>
<feature type="compositionally biased region" description="Polar residues" evidence="2">
    <location>
        <begin position="715"/>
        <end position="725"/>
    </location>
</feature>
<feature type="compositionally biased region" description="Basic and acidic residues" evidence="2">
    <location>
        <begin position="598"/>
        <end position="608"/>
    </location>
</feature>
<sequence length="805" mass="88837">MFHHKFANPAPASSQVIFQRSTDRVDQSIATILGVIFGVIGFIILLCIFTCCCGAFRVRSVPLGDDIEEGSDRHCTGGMRGERRVCRSPREKGHSWRKVETRKEVREGIVGGRGAGGVNRPGVEHLGRSYPVLTRSPPPPRSLPHRPQVNTIHLRDVRECLRRTLPRAVSPTASNAGAPTSMPGITPNAVPDLRFPISEGSSSDSESTRASPTMRMPALSPQEPPLPRTIVQPIAVHPRNAVTRPEFEDAIDDLENLVGSQLEGINAKLEREINEERRERRRDALESNVIQKEITDELDEETRKRHIETLRTNIQQQGMREDIEELRERTTNLEYENRQTKDTLIEIATRPRTPPPPVVINNNCTHGPNPRKRFGDGDDSSSDPSFRGSRRPMGPGPPGPPGPPPSSSSEDSFLRGHGPIRLESPPSAPPDSPPFRPPRGPLGNGGLGMVFPEGSLDEGSNGFQTASSQPSPRGTPRPPPPIRRPSIEYPIPPLNRGIPIPLHSRPSPLRTPLPRFPKTPSRGPLPRPGFLGPGGVYFPSDPVARPEAVEEPHSPKFRDMPPVGQFRNVPDHIIGDRKPREDIKPPPPSRFTQFSEQDNYRRRSRDQSMGRGRVRRGSVPHSGARDPLAKFDDLRGGSASIPNSRVSFAPSDQFDRFSAHSQGFDDNAGGGLPNLGPTMPAGLQHLRPGSRRRNGFNDKPKGPGFRKPIRDDLQSDTASENSYSTDKIRGSARRTSSTVAEPWVDGEREWYLRNMQKVAGGIETISSQDASSDTSMGMDREGSKESGVDSDGRVRYKRFTDYFQP</sequence>
<feature type="compositionally biased region" description="Basic and acidic residues" evidence="2">
    <location>
        <begin position="547"/>
        <end position="559"/>
    </location>
</feature>
<feature type="compositionally biased region" description="Pro residues" evidence="2">
    <location>
        <begin position="473"/>
        <end position="483"/>
    </location>
</feature>
<comment type="caution">
    <text evidence="4">The sequence shown here is derived from an EMBL/GenBank/DDBJ whole genome shotgun (WGS) entry which is preliminary data.</text>
</comment>
<feature type="transmembrane region" description="Helical" evidence="3">
    <location>
        <begin position="29"/>
        <end position="49"/>
    </location>
</feature>
<feature type="compositionally biased region" description="Pro residues" evidence="2">
    <location>
        <begin position="394"/>
        <end position="406"/>
    </location>
</feature>
<name>A0AAV9VK77_9PEZI</name>
<dbReference type="Proteomes" id="UP001373714">
    <property type="component" value="Unassembled WGS sequence"/>
</dbReference>
<reference evidence="4 5" key="1">
    <citation type="submission" date="2019-10" db="EMBL/GenBank/DDBJ databases">
        <authorList>
            <person name="Palmer J.M."/>
        </authorList>
    </citation>
    <scope>NUCLEOTIDE SEQUENCE [LARGE SCALE GENOMIC DNA]</scope>
    <source>
        <strain evidence="4 5">TWF730</strain>
    </source>
</reference>
<keyword evidence="3" id="KW-1133">Transmembrane helix</keyword>
<accession>A0AAV9VK77</accession>
<keyword evidence="5" id="KW-1185">Reference proteome</keyword>
<dbReference type="AlphaFoldDB" id="A0AAV9VK77"/>
<evidence type="ECO:0000256" key="1">
    <source>
        <dbReference type="SAM" id="Coils"/>
    </source>
</evidence>
<feature type="region of interest" description="Disordered" evidence="2">
    <location>
        <begin position="762"/>
        <end position="805"/>
    </location>
</feature>
<proteinExistence type="predicted"/>
<feature type="compositionally biased region" description="Basic and acidic residues" evidence="2">
    <location>
        <begin position="623"/>
        <end position="635"/>
    </location>
</feature>
<feature type="compositionally biased region" description="Basic and acidic residues" evidence="2">
    <location>
        <begin position="778"/>
        <end position="805"/>
    </location>
</feature>